<name>U6FR62_ECHGR</name>
<dbReference type="AlphaFoldDB" id="U6FR62"/>
<evidence type="ECO:0000313" key="1">
    <source>
        <dbReference type="EMBL" id="CDI70138.1"/>
    </source>
</evidence>
<dbReference type="EMBL" id="CBLN010003749">
    <property type="protein sequence ID" value="CDI70138.1"/>
    <property type="molecule type" value="Genomic_DNA"/>
</dbReference>
<protein>
    <submittedName>
        <fullName evidence="3">Zf-LSD1 domain-containing protein</fullName>
    </submittedName>
</protein>
<accession>U6FR62</accession>
<reference evidence="1 2" key="1">
    <citation type="journal article" date="2013" name="Nature">
        <title>The genomes of four tapeworm species reveal adaptations to parasitism.</title>
        <authorList>
            <person name="Tsai I.J."/>
            <person name="Zarowiecki M."/>
            <person name="Holroyd N."/>
            <person name="Garciarrubio A."/>
            <person name="Sanchez-Flores A."/>
            <person name="Brooks K.L."/>
            <person name="Tracey A."/>
            <person name="Bobes R.J."/>
            <person name="Fragoso G."/>
            <person name="Sciutto E."/>
            <person name="Aslett M."/>
            <person name="Beasley H."/>
            <person name="Bennett H.M."/>
            <person name="Cai J."/>
            <person name="Camicia F."/>
            <person name="Clark R."/>
            <person name="Cucher M."/>
            <person name="De Silva N."/>
            <person name="Day T.A."/>
            <person name="Deplazes P."/>
            <person name="Estrada K."/>
            <person name="Fernandez C."/>
            <person name="Holland P.W."/>
            <person name="Hou J."/>
            <person name="Hu S."/>
            <person name="Huckvale T."/>
            <person name="Hung S.S."/>
            <person name="Kamenetzky L."/>
            <person name="Keane J.A."/>
            <person name="Kiss F."/>
            <person name="Koziol U."/>
            <person name="Lambert O."/>
            <person name="Liu K."/>
            <person name="Luo X."/>
            <person name="Luo Y."/>
            <person name="Macchiaroli N."/>
            <person name="Nichol S."/>
            <person name="Paps J."/>
            <person name="Parkinson J."/>
            <person name="Pouchkina-Stantcheva N."/>
            <person name="Riddiford N."/>
            <person name="Rosenzvit M."/>
            <person name="Salinas G."/>
            <person name="Wasmuth J.D."/>
            <person name="Zamanian M."/>
            <person name="Zheng Y."/>
            <person name="Cai X."/>
            <person name="Soberon X."/>
            <person name="Olson P.D."/>
            <person name="Laclette J.P."/>
            <person name="Brehm K."/>
            <person name="Berriman M."/>
            <person name="Garciarrubio A."/>
            <person name="Bobes R.J."/>
            <person name="Fragoso G."/>
            <person name="Sanchez-Flores A."/>
            <person name="Estrada K."/>
            <person name="Cevallos M.A."/>
            <person name="Morett E."/>
            <person name="Gonzalez V."/>
            <person name="Portillo T."/>
            <person name="Ochoa-Leyva A."/>
            <person name="Jose M.V."/>
            <person name="Sciutto E."/>
            <person name="Landa A."/>
            <person name="Jimenez L."/>
            <person name="Valdes V."/>
            <person name="Carrero J.C."/>
            <person name="Larralde C."/>
            <person name="Morales-Montor J."/>
            <person name="Limon-Lason J."/>
            <person name="Soberon X."/>
            <person name="Laclette J.P."/>
        </authorList>
    </citation>
    <scope>NUCLEOTIDE SEQUENCE [LARGE SCALE GENOMIC DNA]</scope>
</reference>
<reference evidence="3" key="2">
    <citation type="submission" date="2020-10" db="UniProtKB">
        <authorList>
            <consortium name="WormBaseParasite"/>
        </authorList>
    </citation>
    <scope>IDENTIFICATION</scope>
</reference>
<evidence type="ECO:0000313" key="2">
    <source>
        <dbReference type="Proteomes" id="UP000492820"/>
    </source>
</evidence>
<gene>
    <name evidence="1" type="ORF">EgrG_002065100</name>
</gene>
<organism evidence="1">
    <name type="scientific">Echinococcus granulosus</name>
    <name type="common">Hydatid tapeworm</name>
    <dbReference type="NCBI Taxonomy" id="6210"/>
    <lineage>
        <taxon>Eukaryota</taxon>
        <taxon>Metazoa</taxon>
        <taxon>Spiralia</taxon>
        <taxon>Lophotrochozoa</taxon>
        <taxon>Platyhelminthes</taxon>
        <taxon>Cestoda</taxon>
        <taxon>Eucestoda</taxon>
        <taxon>Cyclophyllidea</taxon>
        <taxon>Taeniidae</taxon>
        <taxon>Echinococcus</taxon>
        <taxon>Echinococcus granulosus group</taxon>
    </lineage>
</organism>
<proteinExistence type="predicted"/>
<dbReference type="Proteomes" id="UP000492820">
    <property type="component" value="Unassembled WGS sequence"/>
</dbReference>
<evidence type="ECO:0000313" key="3">
    <source>
        <dbReference type="WBParaSite" id="EgrG_002065100"/>
    </source>
</evidence>
<sequence length="93" mass="10206">MQADDEVYYSDEGNRRMATCSARSIDMHCQACRTNPVPPVQALTCIHCPIHVDLLAVAPPSRSCLCMPSKRCSSSAYSILVPSHRFSFSITAT</sequence>
<dbReference type="WBParaSite" id="EgrG_002065100">
    <property type="protein sequence ID" value="EgrG_002065100"/>
    <property type="gene ID" value="EgrG_002065100"/>
</dbReference>